<reference evidence="5" key="1">
    <citation type="submission" date="2023-04" db="EMBL/GenBank/DDBJ databases">
        <title>Complete genome sequence of Temperatibacter marinus.</title>
        <authorList>
            <person name="Rong J.-C."/>
            <person name="Yi M.-L."/>
            <person name="Zhao Q."/>
        </authorList>
    </citation>
    <scope>NUCLEOTIDE SEQUENCE</scope>
    <source>
        <strain evidence="5">NBRC 110045</strain>
    </source>
</reference>
<dbReference type="Gene3D" id="2.40.420.20">
    <property type="match status" value="1"/>
</dbReference>
<proteinExistence type="inferred from homology"/>
<comment type="similarity">
    <text evidence="1">Belongs to the membrane fusion protein (MFP) (TC 8.A.1) family.</text>
</comment>
<dbReference type="InterPro" id="IPR006143">
    <property type="entry name" value="RND_pump_MFP"/>
</dbReference>
<evidence type="ECO:0000313" key="6">
    <source>
        <dbReference type="Proteomes" id="UP001268683"/>
    </source>
</evidence>
<dbReference type="RefSeq" id="WP_310799082.1">
    <property type="nucleotide sequence ID" value="NZ_CP123872.1"/>
</dbReference>
<keyword evidence="2" id="KW-0175">Coiled coil</keyword>
<sequence>MKHILIAFFCTALLAKTSLAQGMPPALVKVQTVEEKSMVATSETAASIVSLNDAMISTEISARLLWIAEVGTAIKQGDVIAKFDKSLLQINLDRAKAQVVRLKADLAFREDELKRQQSLSKSDFASKSRLQAVRSQRDMTNADLMNAKATLAQAERELRLTELTAPFDGHVAFKMASSGAYLSRGNNLLRLVDTSGREVSLSIPIRFLPFVANLTTVVVKDEFNRLSEMTVRALVPVSDSKSRQVEMRLEAGPSGWPLGWIVGAPLTASIPASPSENRIAVPRDAMIIKGSSILVYKVSPDNKQAIPLRVDLDYASGAFIAIKKTDLKAGDKVLISGAERLMPGQPIMIQE</sequence>
<dbReference type="Proteomes" id="UP001268683">
    <property type="component" value="Chromosome"/>
</dbReference>
<feature type="signal peptide" evidence="3">
    <location>
        <begin position="1"/>
        <end position="20"/>
    </location>
</feature>
<dbReference type="Gene3D" id="1.10.287.470">
    <property type="entry name" value="Helix hairpin bin"/>
    <property type="match status" value="1"/>
</dbReference>
<feature type="coiled-coil region" evidence="2">
    <location>
        <begin position="137"/>
        <end position="164"/>
    </location>
</feature>
<dbReference type="KEGG" id="tmk:QGN29_02465"/>
<accession>A0AA52H9I5</accession>
<dbReference type="Pfam" id="PF25876">
    <property type="entry name" value="HH_MFP_RND"/>
    <property type="match status" value="1"/>
</dbReference>
<dbReference type="Gene3D" id="2.40.50.100">
    <property type="match status" value="1"/>
</dbReference>
<gene>
    <name evidence="5" type="ORF">QGN29_02465</name>
</gene>
<dbReference type="GO" id="GO:0015562">
    <property type="term" value="F:efflux transmembrane transporter activity"/>
    <property type="evidence" value="ECO:0007669"/>
    <property type="project" value="TreeGrafter"/>
</dbReference>
<dbReference type="SUPFAM" id="SSF111369">
    <property type="entry name" value="HlyD-like secretion proteins"/>
    <property type="match status" value="1"/>
</dbReference>
<protein>
    <submittedName>
        <fullName evidence="5">Efflux RND transporter periplasmic adaptor subunit</fullName>
    </submittedName>
</protein>
<evidence type="ECO:0000256" key="3">
    <source>
        <dbReference type="SAM" id="SignalP"/>
    </source>
</evidence>
<dbReference type="InterPro" id="IPR058624">
    <property type="entry name" value="MdtA-like_HH"/>
</dbReference>
<dbReference type="EMBL" id="CP123872">
    <property type="protein sequence ID" value="WND03231.1"/>
    <property type="molecule type" value="Genomic_DNA"/>
</dbReference>
<evidence type="ECO:0000313" key="5">
    <source>
        <dbReference type="EMBL" id="WND03231.1"/>
    </source>
</evidence>
<feature type="domain" description="Multidrug resistance protein MdtA-like alpha-helical hairpin" evidence="4">
    <location>
        <begin position="92"/>
        <end position="160"/>
    </location>
</feature>
<evidence type="ECO:0000256" key="2">
    <source>
        <dbReference type="SAM" id="Coils"/>
    </source>
</evidence>
<feature type="chain" id="PRO_5041296575" evidence="3">
    <location>
        <begin position="21"/>
        <end position="351"/>
    </location>
</feature>
<dbReference type="PANTHER" id="PTHR30469">
    <property type="entry name" value="MULTIDRUG RESISTANCE PROTEIN MDTA"/>
    <property type="match status" value="1"/>
</dbReference>
<dbReference type="GO" id="GO:1990281">
    <property type="term" value="C:efflux pump complex"/>
    <property type="evidence" value="ECO:0007669"/>
    <property type="project" value="TreeGrafter"/>
</dbReference>
<evidence type="ECO:0000259" key="4">
    <source>
        <dbReference type="Pfam" id="PF25876"/>
    </source>
</evidence>
<organism evidence="5 6">
    <name type="scientific">Temperatibacter marinus</name>
    <dbReference type="NCBI Taxonomy" id="1456591"/>
    <lineage>
        <taxon>Bacteria</taxon>
        <taxon>Pseudomonadati</taxon>
        <taxon>Pseudomonadota</taxon>
        <taxon>Alphaproteobacteria</taxon>
        <taxon>Kordiimonadales</taxon>
        <taxon>Temperatibacteraceae</taxon>
        <taxon>Temperatibacter</taxon>
    </lineage>
</organism>
<evidence type="ECO:0000256" key="1">
    <source>
        <dbReference type="ARBA" id="ARBA00009477"/>
    </source>
</evidence>
<keyword evidence="6" id="KW-1185">Reference proteome</keyword>
<dbReference type="NCBIfam" id="TIGR01730">
    <property type="entry name" value="RND_mfp"/>
    <property type="match status" value="1"/>
</dbReference>
<keyword evidence="3" id="KW-0732">Signal</keyword>
<dbReference type="AlphaFoldDB" id="A0AA52H9I5"/>
<feature type="coiled-coil region" evidence="2">
    <location>
        <begin position="85"/>
        <end position="112"/>
    </location>
</feature>
<name>A0AA52H9I5_9PROT</name>
<dbReference type="Gene3D" id="2.40.30.170">
    <property type="match status" value="1"/>
</dbReference>
<dbReference type="PANTHER" id="PTHR30469:SF15">
    <property type="entry name" value="HLYD FAMILY OF SECRETION PROTEINS"/>
    <property type="match status" value="1"/>
</dbReference>